<organism evidence="1">
    <name type="scientific">viral metagenome</name>
    <dbReference type="NCBI Taxonomy" id="1070528"/>
    <lineage>
        <taxon>unclassified sequences</taxon>
        <taxon>metagenomes</taxon>
        <taxon>organismal metagenomes</taxon>
    </lineage>
</organism>
<dbReference type="GO" id="GO:0006508">
    <property type="term" value="P:proteolysis"/>
    <property type="evidence" value="ECO:0007669"/>
    <property type="project" value="UniProtKB-KW"/>
</dbReference>
<sequence length="242" mass="28264">MDPREVEALRVAYNKEHRREKPIKKGVGVWKEITTRLKEACDSAMPECIVRNLIHKPNAPMSWKTNLNEWLSSDDIDRVQKEYAKLLPDYYYVGTVPIDFDKHASTGKCLVSALCSLNLKDLKKKGYNRVGIVFNTDVSTGPGEHWIAAYCDFRDDLEYPQMTYFDSYARKPEAEIQELMQRWAQQMPGMRLQYSSVRHQYKDAQCGMYSLYFLHCCLFGIPMEKKIPDDVMAMIRTMFFKV</sequence>
<dbReference type="Pfam" id="PF12317">
    <property type="entry name" value="IFT46_B_C"/>
    <property type="match status" value="1"/>
</dbReference>
<dbReference type="GO" id="GO:0008234">
    <property type="term" value="F:cysteine-type peptidase activity"/>
    <property type="evidence" value="ECO:0007669"/>
    <property type="project" value="InterPro"/>
</dbReference>
<dbReference type="EMBL" id="MN740116">
    <property type="protein sequence ID" value="QHT88421.1"/>
    <property type="molecule type" value="Genomic_DNA"/>
</dbReference>
<name>A0A6C0I5Z1_9ZZZZ</name>
<evidence type="ECO:0000313" key="1">
    <source>
        <dbReference type="EMBL" id="QHT88421.1"/>
    </source>
</evidence>
<dbReference type="AlphaFoldDB" id="A0A6C0I5Z1"/>
<dbReference type="Gene3D" id="3.40.395.10">
    <property type="entry name" value="Adenoviral Proteinase, Chain A"/>
    <property type="match status" value="1"/>
</dbReference>
<dbReference type="GO" id="GO:0042073">
    <property type="term" value="P:intraciliary transport"/>
    <property type="evidence" value="ECO:0007669"/>
    <property type="project" value="InterPro"/>
</dbReference>
<reference evidence="1" key="1">
    <citation type="journal article" date="2020" name="Nature">
        <title>Giant virus diversity and host interactions through global metagenomics.</title>
        <authorList>
            <person name="Schulz F."/>
            <person name="Roux S."/>
            <person name="Paez-Espino D."/>
            <person name="Jungbluth S."/>
            <person name="Walsh D.A."/>
            <person name="Denef V.J."/>
            <person name="McMahon K.D."/>
            <person name="Konstantinidis K.T."/>
            <person name="Eloe-Fadrosh E.A."/>
            <person name="Kyrpides N.C."/>
            <person name="Woyke T."/>
        </authorList>
    </citation>
    <scope>NUCLEOTIDE SEQUENCE</scope>
    <source>
        <strain evidence="1">GVMAG-M-3300023184-50</strain>
    </source>
</reference>
<proteinExistence type="predicted"/>
<protein>
    <submittedName>
        <fullName evidence="1">Uncharacterized protein</fullName>
    </submittedName>
</protein>
<accession>A0A6C0I5Z1</accession>
<dbReference type="InterPro" id="IPR022088">
    <property type="entry name" value="Intraflagellar_transp_cmplxB"/>
</dbReference>
<dbReference type="InterPro" id="IPR038765">
    <property type="entry name" value="Papain-like_cys_pep_sf"/>
</dbReference>
<dbReference type="SUPFAM" id="SSF54001">
    <property type="entry name" value="Cysteine proteinases"/>
    <property type="match status" value="1"/>
</dbReference>
<dbReference type="GO" id="GO:0005929">
    <property type="term" value="C:cilium"/>
    <property type="evidence" value="ECO:0007669"/>
    <property type="project" value="GOC"/>
</dbReference>